<accession>A0A6G0TMY3</accession>
<dbReference type="Proteomes" id="UP000475862">
    <property type="component" value="Unassembled WGS sequence"/>
</dbReference>
<feature type="transmembrane region" description="Helical" evidence="1">
    <location>
        <begin position="12"/>
        <end position="45"/>
    </location>
</feature>
<keyword evidence="3" id="KW-1185">Reference proteome</keyword>
<evidence type="ECO:0000256" key="1">
    <source>
        <dbReference type="SAM" id="Phobius"/>
    </source>
</evidence>
<proteinExistence type="predicted"/>
<sequence>MIIVTASAIMLITAVIEFIMVSVCMFASSAGVAIAVVAVIAYTVYGRINRAVNLMHLHVILLHLIKKWIRPKFVLTYFNEEEFYFIIIAHTCIYLLSPSEMYNRKFTSSRTNVVLISLLIIKHKSKNIIFVCTYVFIIFQLPSHLRKQQAWLLLRLLKSVRWYFSVVACPI</sequence>
<dbReference type="AlphaFoldDB" id="A0A6G0TMY3"/>
<evidence type="ECO:0000313" key="3">
    <source>
        <dbReference type="Proteomes" id="UP000475862"/>
    </source>
</evidence>
<keyword evidence="1" id="KW-0812">Transmembrane</keyword>
<keyword evidence="1" id="KW-1133">Transmembrane helix</keyword>
<gene>
    <name evidence="2" type="ORF">AGLY_008032</name>
</gene>
<name>A0A6G0TMY3_APHGL</name>
<protein>
    <submittedName>
        <fullName evidence="2">Uncharacterized protein</fullName>
    </submittedName>
</protein>
<comment type="caution">
    <text evidence="2">The sequence shown here is derived from an EMBL/GenBank/DDBJ whole genome shotgun (WGS) entry which is preliminary data.</text>
</comment>
<dbReference type="EMBL" id="VYZN01000027">
    <property type="protein sequence ID" value="KAE9534740.1"/>
    <property type="molecule type" value="Genomic_DNA"/>
</dbReference>
<evidence type="ECO:0000313" key="2">
    <source>
        <dbReference type="EMBL" id="KAE9534740.1"/>
    </source>
</evidence>
<reference evidence="2 3" key="1">
    <citation type="submission" date="2019-08" db="EMBL/GenBank/DDBJ databases">
        <title>The genome of the soybean aphid Biotype 1, its phylome, world population structure and adaptation to the North American continent.</title>
        <authorList>
            <person name="Giordano R."/>
            <person name="Donthu R.K."/>
            <person name="Hernandez A.G."/>
            <person name="Wright C.L."/>
            <person name="Zimin A.V."/>
        </authorList>
    </citation>
    <scope>NUCLEOTIDE SEQUENCE [LARGE SCALE GENOMIC DNA]</scope>
    <source>
        <tissue evidence="2">Whole aphids</tissue>
    </source>
</reference>
<organism evidence="2 3">
    <name type="scientific">Aphis glycines</name>
    <name type="common">Soybean aphid</name>
    <dbReference type="NCBI Taxonomy" id="307491"/>
    <lineage>
        <taxon>Eukaryota</taxon>
        <taxon>Metazoa</taxon>
        <taxon>Ecdysozoa</taxon>
        <taxon>Arthropoda</taxon>
        <taxon>Hexapoda</taxon>
        <taxon>Insecta</taxon>
        <taxon>Pterygota</taxon>
        <taxon>Neoptera</taxon>
        <taxon>Paraneoptera</taxon>
        <taxon>Hemiptera</taxon>
        <taxon>Sternorrhyncha</taxon>
        <taxon>Aphidomorpha</taxon>
        <taxon>Aphidoidea</taxon>
        <taxon>Aphididae</taxon>
        <taxon>Aphidini</taxon>
        <taxon>Aphis</taxon>
        <taxon>Aphis</taxon>
    </lineage>
</organism>
<keyword evidence="1" id="KW-0472">Membrane</keyword>